<evidence type="ECO:0000313" key="1">
    <source>
        <dbReference type="EMBL" id="RUP47581.1"/>
    </source>
</evidence>
<sequence length="245" mass="27471">MRRNPPELHPLESPSLLVVLDEVALVQHRRRRVYQIYALLLQVLVFLEVLLRDSIQARVSHHADVQYDLCIEVICELRDELGLDGQLSVDKRDPVLQFRVRRDDDALAVRVVLRPSRAAHHLEHVLRAQLDPATFLRRINLRALDDDGVRGQVDTPGERCGGTQNAYVTVSEQLLDKCSVRACHARVVDGKAVGEEVGKVWVFDGGCFRLQDLPASGVLAEELHDGVLLERHIADGFCGLCSLLS</sequence>
<dbReference type="OrthoDB" id="10557342at2759"/>
<dbReference type="AlphaFoldDB" id="A0A433DAD7"/>
<dbReference type="EMBL" id="RBNI01004365">
    <property type="protein sequence ID" value="RUP47581.1"/>
    <property type="molecule type" value="Genomic_DNA"/>
</dbReference>
<accession>A0A433DAD7</accession>
<dbReference type="Proteomes" id="UP000268093">
    <property type="component" value="Unassembled WGS sequence"/>
</dbReference>
<gene>
    <name evidence="1" type="ORF">BC936DRAFT_145567</name>
</gene>
<comment type="caution">
    <text evidence="1">The sequence shown here is derived from an EMBL/GenBank/DDBJ whole genome shotgun (WGS) entry which is preliminary data.</text>
</comment>
<name>A0A433DAD7_9FUNG</name>
<evidence type="ECO:0000313" key="2">
    <source>
        <dbReference type="Proteomes" id="UP000268093"/>
    </source>
</evidence>
<keyword evidence="2" id="KW-1185">Reference proteome</keyword>
<organism evidence="1 2">
    <name type="scientific">Jimgerdemannia flammicorona</name>
    <dbReference type="NCBI Taxonomy" id="994334"/>
    <lineage>
        <taxon>Eukaryota</taxon>
        <taxon>Fungi</taxon>
        <taxon>Fungi incertae sedis</taxon>
        <taxon>Mucoromycota</taxon>
        <taxon>Mucoromycotina</taxon>
        <taxon>Endogonomycetes</taxon>
        <taxon>Endogonales</taxon>
        <taxon>Endogonaceae</taxon>
        <taxon>Jimgerdemannia</taxon>
    </lineage>
</organism>
<protein>
    <submittedName>
        <fullName evidence="1">Uncharacterized protein</fullName>
    </submittedName>
</protein>
<reference evidence="1 2" key="1">
    <citation type="journal article" date="2018" name="New Phytol.">
        <title>Phylogenomics of Endogonaceae and evolution of mycorrhizas within Mucoromycota.</title>
        <authorList>
            <person name="Chang Y."/>
            <person name="Desiro A."/>
            <person name="Na H."/>
            <person name="Sandor L."/>
            <person name="Lipzen A."/>
            <person name="Clum A."/>
            <person name="Barry K."/>
            <person name="Grigoriev I.V."/>
            <person name="Martin F.M."/>
            <person name="Stajich J.E."/>
            <person name="Smith M.E."/>
            <person name="Bonito G."/>
            <person name="Spatafora J.W."/>
        </authorList>
    </citation>
    <scope>NUCLEOTIDE SEQUENCE [LARGE SCALE GENOMIC DNA]</scope>
    <source>
        <strain evidence="1 2">GMNB39</strain>
    </source>
</reference>
<proteinExistence type="predicted"/>